<dbReference type="InterPro" id="IPR002725">
    <property type="entry name" value="YgjP-like_metallopeptidase"/>
</dbReference>
<dbReference type="PANTHER" id="PTHR30399">
    <property type="entry name" value="UNCHARACTERIZED PROTEIN YGJP"/>
    <property type="match status" value="1"/>
</dbReference>
<feature type="domain" description="YgjP-like metallopeptidase" evidence="1">
    <location>
        <begin position="43"/>
        <end position="242"/>
    </location>
</feature>
<dbReference type="PANTHER" id="PTHR30399:SF1">
    <property type="entry name" value="UTP PYROPHOSPHATASE"/>
    <property type="match status" value="1"/>
</dbReference>
<evidence type="ECO:0000313" key="3">
    <source>
        <dbReference type="Proteomes" id="UP000662914"/>
    </source>
</evidence>
<evidence type="ECO:0000259" key="1">
    <source>
        <dbReference type="Pfam" id="PF01863"/>
    </source>
</evidence>
<dbReference type="CDD" id="cd07344">
    <property type="entry name" value="M48_yhfN_like"/>
    <property type="match status" value="1"/>
</dbReference>
<name>A0A809QYQ6_9PROT</name>
<dbReference type="KEGG" id="ddz:DSYM_03670"/>
<sequence length="250" mass="28668">MLRLFQLELPLFRRAAPPAEQTRHIQLGTRIVAYRLIRSSRRSLGMTIDQRGLRVGASPRTSLADIERFLRHNAAWVLKKLDEWHGHGQPRHLAVCDGALIPLLGEECVVRIEPGANRVRWAGQTLILQARPGADLRQLARHALRGRALEVFRERAMHHAAQLNRPLPRIALSNAQTRWGSCSEQTGIRLSWRLIHAPPRLLDYVVAHEMAHLVEMNHSPRFWKVVERLCPDYRAARDELRRLAATCPQL</sequence>
<gene>
    <name evidence="2" type="ORF">DSYM_03670</name>
</gene>
<dbReference type="EMBL" id="AP021857">
    <property type="protein sequence ID" value="BBO19668.1"/>
    <property type="molecule type" value="Genomic_DNA"/>
</dbReference>
<reference evidence="2" key="1">
    <citation type="journal article" name="DNA Res.">
        <title>The physiological potential of anammox bacteria as revealed by their core genome structure.</title>
        <authorList>
            <person name="Okubo T."/>
            <person name="Toyoda A."/>
            <person name="Fukuhara K."/>
            <person name="Uchiyama I."/>
            <person name="Harigaya Y."/>
            <person name="Kuroiwa M."/>
            <person name="Suzuki T."/>
            <person name="Murakami Y."/>
            <person name="Suwa Y."/>
            <person name="Takami H."/>
        </authorList>
    </citation>
    <scope>NUCLEOTIDE SEQUENCE</scope>
    <source>
        <strain evidence="2">317325-3</strain>
    </source>
</reference>
<protein>
    <recommendedName>
        <fullName evidence="1">YgjP-like metallopeptidase domain-containing protein</fullName>
    </recommendedName>
</protein>
<dbReference type="InterPro" id="IPR053136">
    <property type="entry name" value="UTP_pyrophosphatase-like"/>
</dbReference>
<accession>A0A809QYQ6</accession>
<evidence type="ECO:0000313" key="2">
    <source>
        <dbReference type="EMBL" id="BBO19668.1"/>
    </source>
</evidence>
<organism evidence="2 3">
    <name type="scientific">Candidatus Desulfobacillus denitrificans</name>
    <dbReference type="NCBI Taxonomy" id="2608985"/>
    <lineage>
        <taxon>Bacteria</taxon>
        <taxon>Pseudomonadati</taxon>
        <taxon>Pseudomonadota</taxon>
        <taxon>Betaproteobacteria</taxon>
        <taxon>Candidatus Desulfobacillus</taxon>
    </lineage>
</organism>
<dbReference type="AlphaFoldDB" id="A0A809QYQ6"/>
<proteinExistence type="predicted"/>
<dbReference type="Pfam" id="PF01863">
    <property type="entry name" value="YgjP-like"/>
    <property type="match status" value="1"/>
</dbReference>
<dbReference type="Proteomes" id="UP000662914">
    <property type="component" value="Chromosome"/>
</dbReference>
<dbReference type="Gene3D" id="3.30.2010.10">
    <property type="entry name" value="Metalloproteases ('zincins'), catalytic domain"/>
    <property type="match status" value="1"/>
</dbReference>